<name>A0ABR2Z6J7_9AGAR</name>
<gene>
    <name evidence="1" type="ORF">AAF712_016093</name>
</gene>
<sequence>MSVFDPVVPALCSHYALETGPGCYAPSGLFLSSLVTSERFLSSVFQLVNICTMLSSKPRKPHEGKVGTVFEKDNIFVTSPNQTYIPSPLLGERTIRLRRDFHFGEEDPVYFPQQFSNKVPHLSVIPYPSADPSHRHAIAWRVLLVDDFIPLKARDPLCTLGLISSPLRATMKKAVDVVIGSVSGLSASGVLANKDLEA</sequence>
<accession>A0ABR2Z6J7</accession>
<organism evidence="1 2">
    <name type="scientific">Marasmius tenuissimus</name>
    <dbReference type="NCBI Taxonomy" id="585030"/>
    <lineage>
        <taxon>Eukaryota</taxon>
        <taxon>Fungi</taxon>
        <taxon>Dikarya</taxon>
        <taxon>Basidiomycota</taxon>
        <taxon>Agaricomycotina</taxon>
        <taxon>Agaricomycetes</taxon>
        <taxon>Agaricomycetidae</taxon>
        <taxon>Agaricales</taxon>
        <taxon>Marasmiineae</taxon>
        <taxon>Marasmiaceae</taxon>
        <taxon>Marasmius</taxon>
    </lineage>
</organism>
<evidence type="ECO:0000313" key="1">
    <source>
        <dbReference type="EMBL" id="KAL0057272.1"/>
    </source>
</evidence>
<comment type="caution">
    <text evidence="1">The sequence shown here is derived from an EMBL/GenBank/DDBJ whole genome shotgun (WGS) entry which is preliminary data.</text>
</comment>
<reference evidence="1 2" key="1">
    <citation type="submission" date="2024-05" db="EMBL/GenBank/DDBJ databases">
        <title>A draft genome resource for the thread blight pathogen Marasmius tenuissimus strain MS-2.</title>
        <authorList>
            <person name="Yulfo-Soto G.E."/>
            <person name="Baruah I.K."/>
            <person name="Amoako-Attah I."/>
            <person name="Bukari Y."/>
            <person name="Meinhardt L.W."/>
            <person name="Bailey B.A."/>
            <person name="Cohen S.P."/>
        </authorList>
    </citation>
    <scope>NUCLEOTIDE SEQUENCE [LARGE SCALE GENOMIC DNA]</scope>
    <source>
        <strain evidence="1 2">MS-2</strain>
    </source>
</reference>
<keyword evidence="2" id="KW-1185">Reference proteome</keyword>
<proteinExistence type="predicted"/>
<protein>
    <submittedName>
        <fullName evidence="1">Uncharacterized protein</fullName>
    </submittedName>
</protein>
<dbReference type="Proteomes" id="UP001437256">
    <property type="component" value="Unassembled WGS sequence"/>
</dbReference>
<evidence type="ECO:0000313" key="2">
    <source>
        <dbReference type="Proteomes" id="UP001437256"/>
    </source>
</evidence>
<dbReference type="EMBL" id="JBBXMP010000605">
    <property type="protein sequence ID" value="KAL0057272.1"/>
    <property type="molecule type" value="Genomic_DNA"/>
</dbReference>